<organism evidence="2 3">
    <name type="scientific">Olivibacter jilunii</name>
    <dbReference type="NCBI Taxonomy" id="985016"/>
    <lineage>
        <taxon>Bacteria</taxon>
        <taxon>Pseudomonadati</taxon>
        <taxon>Bacteroidota</taxon>
        <taxon>Sphingobacteriia</taxon>
        <taxon>Sphingobacteriales</taxon>
        <taxon>Sphingobacteriaceae</taxon>
        <taxon>Olivibacter</taxon>
    </lineage>
</organism>
<feature type="transmembrane region" description="Helical" evidence="1">
    <location>
        <begin position="12"/>
        <end position="29"/>
    </location>
</feature>
<name>A0ABW6B3L1_9SPHI</name>
<evidence type="ECO:0000313" key="3">
    <source>
        <dbReference type="Proteomes" id="UP001597560"/>
    </source>
</evidence>
<sequence length="135" mass="15625">MEIMNIQHRIAFIWLMIALCYLFHSSYHFSQAVFGMDIKIPGATGKVPVSMHLMRFVLEVFSMLLALLTLYIKKKGFILFLFTWAIMLLLLNVFHLGETIYKESDNISQVGLLSFVVVANFFLVLDVRKWKAVMS</sequence>
<gene>
    <name evidence="2" type="ORF">ACFS6J_15465</name>
</gene>
<accession>A0ABW6B3L1</accession>
<feature type="transmembrane region" description="Helical" evidence="1">
    <location>
        <begin position="49"/>
        <end position="70"/>
    </location>
</feature>
<dbReference type="RefSeq" id="WP_130856544.1">
    <property type="nucleotide sequence ID" value="NZ_LR027851.1"/>
</dbReference>
<reference evidence="3" key="1">
    <citation type="journal article" date="2019" name="Int. J. Syst. Evol. Microbiol.">
        <title>The Global Catalogue of Microorganisms (GCM) 10K type strain sequencing project: providing services to taxonomists for standard genome sequencing and annotation.</title>
        <authorList>
            <consortium name="The Broad Institute Genomics Platform"/>
            <consortium name="The Broad Institute Genome Sequencing Center for Infectious Disease"/>
            <person name="Wu L."/>
            <person name="Ma J."/>
        </authorList>
    </citation>
    <scope>NUCLEOTIDE SEQUENCE [LARGE SCALE GENOMIC DNA]</scope>
    <source>
        <strain evidence="3">KCTC 23098</strain>
    </source>
</reference>
<protein>
    <recommendedName>
        <fullName evidence="4">DoxX family protein</fullName>
    </recommendedName>
</protein>
<evidence type="ECO:0000256" key="1">
    <source>
        <dbReference type="SAM" id="Phobius"/>
    </source>
</evidence>
<keyword evidence="3" id="KW-1185">Reference proteome</keyword>
<feature type="transmembrane region" description="Helical" evidence="1">
    <location>
        <begin position="107"/>
        <end position="125"/>
    </location>
</feature>
<keyword evidence="1" id="KW-0812">Transmembrane</keyword>
<feature type="transmembrane region" description="Helical" evidence="1">
    <location>
        <begin position="77"/>
        <end position="95"/>
    </location>
</feature>
<dbReference type="EMBL" id="JBHUPA010000007">
    <property type="protein sequence ID" value="MFD2963200.1"/>
    <property type="molecule type" value="Genomic_DNA"/>
</dbReference>
<evidence type="ECO:0000313" key="2">
    <source>
        <dbReference type="EMBL" id="MFD2963200.1"/>
    </source>
</evidence>
<keyword evidence="1" id="KW-0472">Membrane</keyword>
<keyword evidence="1" id="KW-1133">Transmembrane helix</keyword>
<evidence type="ECO:0008006" key="4">
    <source>
        <dbReference type="Google" id="ProtNLM"/>
    </source>
</evidence>
<comment type="caution">
    <text evidence="2">The sequence shown here is derived from an EMBL/GenBank/DDBJ whole genome shotgun (WGS) entry which is preliminary data.</text>
</comment>
<proteinExistence type="predicted"/>
<dbReference type="Proteomes" id="UP001597560">
    <property type="component" value="Unassembled WGS sequence"/>
</dbReference>